<proteinExistence type="predicted"/>
<evidence type="ECO:0000313" key="3">
    <source>
        <dbReference type="EMBL" id="TJZ51068.1"/>
    </source>
</evidence>
<keyword evidence="4" id="KW-1185">Reference proteome</keyword>
<dbReference type="EMBL" id="SUMB01000007">
    <property type="protein sequence ID" value="TJZ51068.1"/>
    <property type="molecule type" value="Genomic_DNA"/>
</dbReference>
<name>A0A4V6WHL0_9ACTN</name>
<feature type="domain" description="Helicase XPB/Ssl2 N-terminal" evidence="2">
    <location>
        <begin position="446"/>
        <end position="566"/>
    </location>
</feature>
<organism evidence="3 4">
    <name type="scientific">Streptomyces piniterrae</name>
    <dbReference type="NCBI Taxonomy" id="2571125"/>
    <lineage>
        <taxon>Bacteria</taxon>
        <taxon>Bacillati</taxon>
        <taxon>Actinomycetota</taxon>
        <taxon>Actinomycetes</taxon>
        <taxon>Kitasatosporales</taxon>
        <taxon>Streptomycetaceae</taxon>
        <taxon>Streptomyces</taxon>
    </lineage>
</organism>
<protein>
    <recommendedName>
        <fullName evidence="2">Helicase XPB/Ssl2 N-terminal domain-containing protein</fullName>
    </recommendedName>
</protein>
<sequence length="644" mass="67233">MTNLKAVEGLDTLTRSLAQRTPEQLAVLLTRHAEPLARQPAATQLRGLAGALWSYETLHHLVLHLDHPRLQVLAAAARISQERAGRAAPAPAPGADYQSLMAHRLSFPQLATEPVPPEDVYAALGAATPGPARTAAETALRSLYEDGLAAPAGDGTIVVPPRIPQLLAAHDLGPFAAHAPRPTPDDTGASAVRPALAPTSPYDESRAAAATLAATVERLLASLATQPAALRKSGGLAIREIKRLAKAAGATEPHTRLLLDLTLAADLIALTRTPAGITALPTGAYDDWLTRPPGERLAPVLAAWSALWAVPTHTPFGETPTALIRGHDRHAPALRHALLAALADVPLGADAPLPPLPQPASAEEHRGTAPLKALLKAAAWHRPLAISGQPMAEDRAAHTLHEAAYLGLTAHGTLTPLGRALLADPQSLDEPLRDLLPPLLEQAHFQADLTAVVPGRPAAALAELLASSADRESEGHAVTWRFTPASVRRALDTGRTADTLLDGLTAASVTGALPQPLGYLIQDTARSHGRMRVLPAACCIRSDDEALVAELAAHRALRDLGLRAIAPTVLVSGRPPAATLEALRAAGYAPALESDTGTTTVERLPTHRTRPANPARDPGAALTLARRLLGPAGENQEAAQRSGA</sequence>
<comment type="caution">
    <text evidence="3">The sequence shown here is derived from an EMBL/GenBank/DDBJ whole genome shotgun (WGS) entry which is preliminary data.</text>
</comment>
<dbReference type="Pfam" id="PF13625">
    <property type="entry name" value="Helicase_C_3"/>
    <property type="match status" value="1"/>
</dbReference>
<reference evidence="3 4" key="1">
    <citation type="submission" date="2019-04" db="EMBL/GenBank/DDBJ databases">
        <title>Streptomyces piniterrae sp. nov., a heliquinomycin-producing actinomycete isolated from rhizosphere soil of Pinus yunnanensis.</title>
        <authorList>
            <person name="Zhuang X."/>
            <person name="Zhao J."/>
        </authorList>
    </citation>
    <scope>NUCLEOTIDE SEQUENCE [LARGE SCALE GENOMIC DNA]</scope>
    <source>
        <strain evidence="4">jys28</strain>
    </source>
</reference>
<evidence type="ECO:0000256" key="1">
    <source>
        <dbReference type="SAM" id="MobiDB-lite"/>
    </source>
</evidence>
<dbReference type="RefSeq" id="WP_136741701.1">
    <property type="nucleotide sequence ID" value="NZ_SUMB01000007.1"/>
</dbReference>
<dbReference type="Proteomes" id="UP000308697">
    <property type="component" value="Unassembled WGS sequence"/>
</dbReference>
<evidence type="ECO:0000313" key="4">
    <source>
        <dbReference type="Proteomes" id="UP000308697"/>
    </source>
</evidence>
<evidence type="ECO:0000259" key="2">
    <source>
        <dbReference type="Pfam" id="PF13625"/>
    </source>
</evidence>
<dbReference type="OrthoDB" id="3415124at2"/>
<gene>
    <name evidence="3" type="ORF">FCH28_21480</name>
</gene>
<accession>A0A4V6WHL0</accession>
<dbReference type="InterPro" id="IPR032830">
    <property type="entry name" value="XPB/Ssl2_N"/>
</dbReference>
<feature type="region of interest" description="Disordered" evidence="1">
    <location>
        <begin position="596"/>
        <end position="619"/>
    </location>
</feature>
<dbReference type="AlphaFoldDB" id="A0A4V6WHL0"/>